<dbReference type="InterPro" id="IPR044822">
    <property type="entry name" value="Myb_DNA-bind_4"/>
</dbReference>
<gene>
    <name evidence="2" type="ORF">V1264_000998</name>
</gene>
<dbReference type="Pfam" id="PF13837">
    <property type="entry name" value="Myb_DNA-bind_4"/>
    <property type="match status" value="1"/>
</dbReference>
<feature type="domain" description="Myb/SANT-like DNA-binding" evidence="1">
    <location>
        <begin position="61"/>
        <end position="152"/>
    </location>
</feature>
<dbReference type="EMBL" id="JBAMIC010000001">
    <property type="protein sequence ID" value="KAK7115056.1"/>
    <property type="molecule type" value="Genomic_DNA"/>
</dbReference>
<reference evidence="2 3" key="1">
    <citation type="submission" date="2024-02" db="EMBL/GenBank/DDBJ databases">
        <title>Chromosome-scale genome assembly of the rough periwinkle Littorina saxatilis.</title>
        <authorList>
            <person name="De Jode A."/>
            <person name="Faria R."/>
            <person name="Formenti G."/>
            <person name="Sims Y."/>
            <person name="Smith T.P."/>
            <person name="Tracey A."/>
            <person name="Wood J.M.D."/>
            <person name="Zagrodzka Z.B."/>
            <person name="Johannesson K."/>
            <person name="Butlin R.K."/>
            <person name="Leder E.H."/>
        </authorList>
    </citation>
    <scope>NUCLEOTIDE SEQUENCE [LARGE SCALE GENOMIC DNA]</scope>
    <source>
        <strain evidence="2">Snail1</strain>
        <tissue evidence="2">Muscle</tissue>
    </source>
</reference>
<dbReference type="AlphaFoldDB" id="A0AAN9C0I7"/>
<dbReference type="Gene3D" id="1.10.10.60">
    <property type="entry name" value="Homeodomain-like"/>
    <property type="match status" value="1"/>
</dbReference>
<comment type="caution">
    <text evidence="2">The sequence shown here is derived from an EMBL/GenBank/DDBJ whole genome shotgun (WGS) entry which is preliminary data.</text>
</comment>
<evidence type="ECO:0000313" key="3">
    <source>
        <dbReference type="Proteomes" id="UP001374579"/>
    </source>
</evidence>
<protein>
    <recommendedName>
        <fullName evidence="1">Myb/SANT-like DNA-binding domain-containing protein</fullName>
    </recommendedName>
</protein>
<dbReference type="Proteomes" id="UP001374579">
    <property type="component" value="Unassembled WGS sequence"/>
</dbReference>
<evidence type="ECO:0000259" key="1">
    <source>
        <dbReference type="Pfam" id="PF13837"/>
    </source>
</evidence>
<organism evidence="2 3">
    <name type="scientific">Littorina saxatilis</name>
    <dbReference type="NCBI Taxonomy" id="31220"/>
    <lineage>
        <taxon>Eukaryota</taxon>
        <taxon>Metazoa</taxon>
        <taxon>Spiralia</taxon>
        <taxon>Lophotrochozoa</taxon>
        <taxon>Mollusca</taxon>
        <taxon>Gastropoda</taxon>
        <taxon>Caenogastropoda</taxon>
        <taxon>Littorinimorpha</taxon>
        <taxon>Littorinoidea</taxon>
        <taxon>Littorinidae</taxon>
        <taxon>Littorina</taxon>
    </lineage>
</organism>
<proteinExistence type="predicted"/>
<keyword evidence="3" id="KW-1185">Reference proteome</keyword>
<evidence type="ECO:0000313" key="2">
    <source>
        <dbReference type="EMBL" id="KAK7115056.1"/>
    </source>
</evidence>
<name>A0AAN9C0I7_9CAEN</name>
<sequence>MHPAPTDPVTSDSYNFAATELVELDSETAEKVVQSAVIQESSEADQTLSASSASSGSGVKPNWQRSETLKLIKLYKEYQGFFEDQRYKKKAVWAMLTAKLTKGSGKSRMKYTAMQVYNRWKNLTKMYRDNLRLLEESGYLSSKCQYFYEVDTIFGSSSKVGAASTAAISNRFAQKKGVSSQQNGQSSKPKIKGVSGLTGYVDIAPKTPPVDVSLCGPVNSTPVIVFDERSASHPLTLSNGEQNGFGEVVHAVNELYKDQEKTDLWKLQRLEQMHREKMQVFAQFLDILSDDQL</sequence>
<accession>A0AAN9C0I7</accession>